<accession>A0A9D4HJ60</accession>
<evidence type="ECO:0000256" key="1">
    <source>
        <dbReference type="SAM" id="SignalP"/>
    </source>
</evidence>
<evidence type="ECO:0000313" key="3">
    <source>
        <dbReference type="Proteomes" id="UP000828390"/>
    </source>
</evidence>
<proteinExistence type="predicted"/>
<dbReference type="AlphaFoldDB" id="A0A9D4HJ60"/>
<name>A0A9D4HJ60_DREPO</name>
<evidence type="ECO:0000313" key="2">
    <source>
        <dbReference type="EMBL" id="KAH3718626.1"/>
    </source>
</evidence>
<reference evidence="2" key="1">
    <citation type="journal article" date="2019" name="bioRxiv">
        <title>The Genome of the Zebra Mussel, Dreissena polymorpha: A Resource for Invasive Species Research.</title>
        <authorList>
            <person name="McCartney M.A."/>
            <person name="Auch B."/>
            <person name="Kono T."/>
            <person name="Mallez S."/>
            <person name="Zhang Y."/>
            <person name="Obille A."/>
            <person name="Becker A."/>
            <person name="Abrahante J.E."/>
            <person name="Garbe J."/>
            <person name="Badalamenti J.P."/>
            <person name="Herman A."/>
            <person name="Mangelson H."/>
            <person name="Liachko I."/>
            <person name="Sullivan S."/>
            <person name="Sone E.D."/>
            <person name="Koren S."/>
            <person name="Silverstein K.A.T."/>
            <person name="Beckman K.B."/>
            <person name="Gohl D.M."/>
        </authorList>
    </citation>
    <scope>NUCLEOTIDE SEQUENCE</scope>
    <source>
        <strain evidence="2">Duluth1</strain>
        <tissue evidence="2">Whole animal</tissue>
    </source>
</reference>
<keyword evidence="3" id="KW-1185">Reference proteome</keyword>
<organism evidence="2 3">
    <name type="scientific">Dreissena polymorpha</name>
    <name type="common">Zebra mussel</name>
    <name type="synonym">Mytilus polymorpha</name>
    <dbReference type="NCBI Taxonomy" id="45954"/>
    <lineage>
        <taxon>Eukaryota</taxon>
        <taxon>Metazoa</taxon>
        <taxon>Spiralia</taxon>
        <taxon>Lophotrochozoa</taxon>
        <taxon>Mollusca</taxon>
        <taxon>Bivalvia</taxon>
        <taxon>Autobranchia</taxon>
        <taxon>Heteroconchia</taxon>
        <taxon>Euheterodonta</taxon>
        <taxon>Imparidentia</taxon>
        <taxon>Neoheterodontei</taxon>
        <taxon>Myida</taxon>
        <taxon>Dreissenoidea</taxon>
        <taxon>Dreissenidae</taxon>
        <taxon>Dreissena</taxon>
    </lineage>
</organism>
<feature type="signal peptide" evidence="1">
    <location>
        <begin position="1"/>
        <end position="21"/>
    </location>
</feature>
<comment type="caution">
    <text evidence="2">The sequence shown here is derived from an EMBL/GenBank/DDBJ whole genome shotgun (WGS) entry which is preliminary data.</text>
</comment>
<protein>
    <submittedName>
        <fullName evidence="2">Uncharacterized protein</fullName>
    </submittedName>
</protein>
<gene>
    <name evidence="2" type="ORF">DPMN_061432</name>
</gene>
<dbReference type="Proteomes" id="UP000828390">
    <property type="component" value="Unassembled WGS sequence"/>
</dbReference>
<sequence length="67" mass="7420">MNKILIACLVLVAVCVALTTAQGGFAGRSAYDAQSPLAALGYRPQPQQQQQPFDMNMLFWLAMMENW</sequence>
<feature type="chain" id="PRO_5039369620" evidence="1">
    <location>
        <begin position="22"/>
        <end position="67"/>
    </location>
</feature>
<reference evidence="2" key="2">
    <citation type="submission" date="2020-11" db="EMBL/GenBank/DDBJ databases">
        <authorList>
            <person name="McCartney M.A."/>
            <person name="Auch B."/>
            <person name="Kono T."/>
            <person name="Mallez S."/>
            <person name="Becker A."/>
            <person name="Gohl D.M."/>
            <person name="Silverstein K.A.T."/>
            <person name="Koren S."/>
            <person name="Bechman K.B."/>
            <person name="Herman A."/>
            <person name="Abrahante J.E."/>
            <person name="Garbe J."/>
        </authorList>
    </citation>
    <scope>NUCLEOTIDE SEQUENCE</scope>
    <source>
        <strain evidence="2">Duluth1</strain>
        <tissue evidence="2">Whole animal</tissue>
    </source>
</reference>
<keyword evidence="1" id="KW-0732">Signal</keyword>
<dbReference type="EMBL" id="JAIWYP010000013">
    <property type="protein sequence ID" value="KAH3718626.1"/>
    <property type="molecule type" value="Genomic_DNA"/>
</dbReference>